<gene>
    <name evidence="3" type="ORF">LEP1GSC050_1335</name>
</gene>
<protein>
    <recommendedName>
        <fullName evidence="2">Activator of Hsp90 ATPase homologue 1/2-like C-terminal domain-containing protein</fullName>
    </recommendedName>
</protein>
<dbReference type="AlphaFoldDB" id="T0F5I0"/>
<dbReference type="InterPro" id="IPR013538">
    <property type="entry name" value="ASHA1/2-like_C"/>
</dbReference>
<feature type="domain" description="Activator of Hsp90 ATPase homologue 1/2-like C-terminal" evidence="2">
    <location>
        <begin position="13"/>
        <end position="123"/>
    </location>
</feature>
<name>T0F5I0_9LEPT</name>
<dbReference type="EMBL" id="AHMO02000011">
    <property type="protein sequence ID" value="EQA43171.1"/>
    <property type="molecule type" value="Genomic_DNA"/>
</dbReference>
<evidence type="ECO:0000313" key="3">
    <source>
        <dbReference type="EMBL" id="EQA43171.1"/>
    </source>
</evidence>
<accession>T0F5I0</accession>
<organism evidence="3 4">
    <name type="scientific">Leptospira broomii serovar Hurstbridge str. 5399</name>
    <dbReference type="NCBI Taxonomy" id="1049789"/>
    <lineage>
        <taxon>Bacteria</taxon>
        <taxon>Pseudomonadati</taxon>
        <taxon>Spirochaetota</taxon>
        <taxon>Spirochaetia</taxon>
        <taxon>Leptospirales</taxon>
        <taxon>Leptospiraceae</taxon>
        <taxon>Leptospira</taxon>
    </lineage>
</organism>
<dbReference type="SUPFAM" id="SSF55961">
    <property type="entry name" value="Bet v1-like"/>
    <property type="match status" value="1"/>
</dbReference>
<dbReference type="Gene3D" id="3.30.530.20">
    <property type="match status" value="1"/>
</dbReference>
<dbReference type="RefSeq" id="WP_010569766.1">
    <property type="nucleotide sequence ID" value="NZ_AHMO02000011.1"/>
</dbReference>
<dbReference type="InterPro" id="IPR023393">
    <property type="entry name" value="START-like_dom_sf"/>
</dbReference>
<dbReference type="Proteomes" id="UP000015454">
    <property type="component" value="Unassembled WGS sequence"/>
</dbReference>
<comment type="similarity">
    <text evidence="1">Belongs to the AHA1 family.</text>
</comment>
<dbReference type="OrthoDB" id="287565at2"/>
<proteinExistence type="inferred from homology"/>
<dbReference type="STRING" id="1049789.LEP1GSC050_1335"/>
<comment type="caution">
    <text evidence="3">The sequence shown here is derived from an EMBL/GenBank/DDBJ whole genome shotgun (WGS) entry which is preliminary data.</text>
</comment>
<dbReference type="Pfam" id="PF08327">
    <property type="entry name" value="AHSA1"/>
    <property type="match status" value="1"/>
</dbReference>
<evidence type="ECO:0000256" key="1">
    <source>
        <dbReference type="ARBA" id="ARBA00006817"/>
    </source>
</evidence>
<dbReference type="CDD" id="cd07814">
    <property type="entry name" value="SRPBCC_CalC_Aha1-like"/>
    <property type="match status" value="1"/>
</dbReference>
<keyword evidence="4" id="KW-1185">Reference proteome</keyword>
<evidence type="ECO:0000259" key="2">
    <source>
        <dbReference type="Pfam" id="PF08327"/>
    </source>
</evidence>
<evidence type="ECO:0000313" key="4">
    <source>
        <dbReference type="Proteomes" id="UP000015454"/>
    </source>
</evidence>
<sequence length="142" mass="16722">MSDILHRVGIASPIKKVFEGISSIDGLRHWWVSDTKGNAELNSTILLGFCDLKVIELQPYQSIKWRCIRGPEEWLDTEIKFRLEYKENQTFVIFTHANWKNPVEFMHHCSTKWATFLLSLKYWLERDEGRPSPYDVKIHVGD</sequence>
<reference evidence="3" key="1">
    <citation type="submission" date="2013-05" db="EMBL/GenBank/DDBJ databases">
        <authorList>
            <person name="Harkins D.M."/>
            <person name="Durkin A.S."/>
            <person name="Brinkac L.M."/>
            <person name="Haft D.H."/>
            <person name="Selengut J.D."/>
            <person name="Sanka R."/>
            <person name="DePew J."/>
            <person name="Purushe J."/>
            <person name="Hartskeerl R.A."/>
            <person name="Ahmed A."/>
            <person name="van der Linden H."/>
            <person name="Goris M.G.A."/>
            <person name="Vinetz J.M."/>
            <person name="Sutton G.G."/>
            <person name="Nierman W.C."/>
            <person name="Fouts D.E."/>
        </authorList>
    </citation>
    <scope>NUCLEOTIDE SEQUENCE [LARGE SCALE GENOMIC DNA]</scope>
    <source>
        <strain evidence="3">5399</strain>
    </source>
</reference>